<dbReference type="SMART" id="SM00355">
    <property type="entry name" value="ZnF_C2H2"/>
    <property type="match status" value="2"/>
</dbReference>
<gene>
    <name evidence="3" type="ORF">L9F63_012168</name>
</gene>
<sequence length="77" mass="9181">KQDGFQQVLNIHYDSMEWSGFSCEKCGRRYSLKKSLLRHMKLECGKDPQFQCPHCFIKTTRNSSLKKHIRIRHPETL</sequence>
<keyword evidence="1" id="KW-0863">Zinc-finger</keyword>
<evidence type="ECO:0000259" key="2">
    <source>
        <dbReference type="PROSITE" id="PS50157"/>
    </source>
</evidence>
<dbReference type="Proteomes" id="UP001233999">
    <property type="component" value="Unassembled WGS sequence"/>
</dbReference>
<protein>
    <recommendedName>
        <fullName evidence="2">C2H2-type domain-containing protein</fullName>
    </recommendedName>
</protein>
<evidence type="ECO:0000256" key="1">
    <source>
        <dbReference type="PROSITE-ProRule" id="PRU00042"/>
    </source>
</evidence>
<keyword evidence="1" id="KW-0479">Metal-binding</keyword>
<feature type="domain" description="C2H2-type" evidence="2">
    <location>
        <begin position="21"/>
        <end position="48"/>
    </location>
</feature>
<reference evidence="3" key="1">
    <citation type="journal article" date="2023" name="IScience">
        <title>Live-bearing cockroach genome reveals convergent evolutionary mechanisms linked to viviparity in insects and beyond.</title>
        <authorList>
            <person name="Fouks B."/>
            <person name="Harrison M.C."/>
            <person name="Mikhailova A.A."/>
            <person name="Marchal E."/>
            <person name="English S."/>
            <person name="Carruthers M."/>
            <person name="Jennings E.C."/>
            <person name="Chiamaka E.L."/>
            <person name="Frigard R.A."/>
            <person name="Pippel M."/>
            <person name="Attardo G.M."/>
            <person name="Benoit J.B."/>
            <person name="Bornberg-Bauer E."/>
            <person name="Tobe S.S."/>
        </authorList>
    </citation>
    <scope>NUCLEOTIDE SEQUENCE</scope>
    <source>
        <strain evidence="3">Stay&amp;Tobe</strain>
    </source>
</reference>
<keyword evidence="4" id="KW-1185">Reference proteome</keyword>
<organism evidence="3 4">
    <name type="scientific">Diploptera punctata</name>
    <name type="common">Pacific beetle cockroach</name>
    <dbReference type="NCBI Taxonomy" id="6984"/>
    <lineage>
        <taxon>Eukaryota</taxon>
        <taxon>Metazoa</taxon>
        <taxon>Ecdysozoa</taxon>
        <taxon>Arthropoda</taxon>
        <taxon>Hexapoda</taxon>
        <taxon>Insecta</taxon>
        <taxon>Pterygota</taxon>
        <taxon>Neoptera</taxon>
        <taxon>Polyneoptera</taxon>
        <taxon>Dictyoptera</taxon>
        <taxon>Blattodea</taxon>
        <taxon>Blaberoidea</taxon>
        <taxon>Blaberidae</taxon>
        <taxon>Diplopterinae</taxon>
        <taxon>Diploptera</taxon>
    </lineage>
</organism>
<dbReference type="PROSITE" id="PS50157">
    <property type="entry name" value="ZINC_FINGER_C2H2_2"/>
    <property type="match status" value="2"/>
</dbReference>
<dbReference type="Pfam" id="PF00096">
    <property type="entry name" value="zf-C2H2"/>
    <property type="match status" value="2"/>
</dbReference>
<reference evidence="3" key="2">
    <citation type="submission" date="2023-05" db="EMBL/GenBank/DDBJ databases">
        <authorList>
            <person name="Fouks B."/>
        </authorList>
    </citation>
    <scope>NUCLEOTIDE SEQUENCE</scope>
    <source>
        <strain evidence="3">Stay&amp;Tobe</strain>
        <tissue evidence="3">Testes</tissue>
    </source>
</reference>
<proteinExistence type="predicted"/>
<evidence type="ECO:0000313" key="3">
    <source>
        <dbReference type="EMBL" id="KAJ9596787.1"/>
    </source>
</evidence>
<dbReference type="SUPFAM" id="SSF57667">
    <property type="entry name" value="beta-beta-alpha zinc fingers"/>
    <property type="match status" value="1"/>
</dbReference>
<dbReference type="AlphaFoldDB" id="A0AAD8EP57"/>
<feature type="domain" description="C2H2-type" evidence="2">
    <location>
        <begin position="50"/>
        <end position="73"/>
    </location>
</feature>
<accession>A0AAD8EP57</accession>
<keyword evidence="1" id="KW-0862">Zinc</keyword>
<dbReference type="GO" id="GO:0008270">
    <property type="term" value="F:zinc ion binding"/>
    <property type="evidence" value="ECO:0007669"/>
    <property type="project" value="UniProtKB-KW"/>
</dbReference>
<dbReference type="InterPro" id="IPR013087">
    <property type="entry name" value="Znf_C2H2_type"/>
</dbReference>
<dbReference type="EMBL" id="JASPKZ010001960">
    <property type="protein sequence ID" value="KAJ9596787.1"/>
    <property type="molecule type" value="Genomic_DNA"/>
</dbReference>
<dbReference type="InterPro" id="IPR036236">
    <property type="entry name" value="Znf_C2H2_sf"/>
</dbReference>
<comment type="caution">
    <text evidence="3">The sequence shown here is derived from an EMBL/GenBank/DDBJ whole genome shotgun (WGS) entry which is preliminary data.</text>
</comment>
<name>A0AAD8EP57_DIPPU</name>
<dbReference type="Gene3D" id="3.30.160.60">
    <property type="entry name" value="Classic Zinc Finger"/>
    <property type="match status" value="1"/>
</dbReference>
<evidence type="ECO:0000313" key="4">
    <source>
        <dbReference type="Proteomes" id="UP001233999"/>
    </source>
</evidence>
<feature type="non-terminal residue" evidence="3">
    <location>
        <position position="1"/>
    </location>
</feature>